<evidence type="ECO:0000313" key="3">
    <source>
        <dbReference type="Proteomes" id="UP000598996"/>
    </source>
</evidence>
<gene>
    <name evidence="2" type="ORF">JKJ07_03050</name>
</gene>
<keyword evidence="1" id="KW-1133">Transmembrane helix</keyword>
<keyword evidence="3" id="KW-1185">Reference proteome</keyword>
<dbReference type="RefSeq" id="WP_202989611.1">
    <property type="nucleotide sequence ID" value="NZ_JAENHO010000001.1"/>
</dbReference>
<dbReference type="EMBL" id="JAENHO010000001">
    <property type="protein sequence ID" value="MBL7253280.1"/>
    <property type="molecule type" value="Genomic_DNA"/>
</dbReference>
<comment type="caution">
    <text evidence="2">The sequence shown here is derived from an EMBL/GenBank/DDBJ whole genome shotgun (WGS) entry which is preliminary data.</text>
</comment>
<accession>A0ABS1VF81</accession>
<organism evidence="2 3">
    <name type="scientific">Paractinoplanes lichenicola</name>
    <dbReference type="NCBI Taxonomy" id="2802976"/>
    <lineage>
        <taxon>Bacteria</taxon>
        <taxon>Bacillati</taxon>
        <taxon>Actinomycetota</taxon>
        <taxon>Actinomycetes</taxon>
        <taxon>Micromonosporales</taxon>
        <taxon>Micromonosporaceae</taxon>
        <taxon>Paractinoplanes</taxon>
    </lineage>
</organism>
<dbReference type="Proteomes" id="UP000598996">
    <property type="component" value="Unassembled WGS sequence"/>
</dbReference>
<keyword evidence="1" id="KW-0472">Membrane</keyword>
<evidence type="ECO:0000313" key="2">
    <source>
        <dbReference type="EMBL" id="MBL7253280.1"/>
    </source>
</evidence>
<reference evidence="2 3" key="1">
    <citation type="submission" date="2021-01" db="EMBL/GenBank/DDBJ databases">
        <title>Actinoplanes sp. nov. LDG1-01 isolated from lichen.</title>
        <authorList>
            <person name="Saeng-In P."/>
            <person name="Phongsopitanun W."/>
            <person name="Kanchanasin P."/>
            <person name="Yuki M."/>
            <person name="Kudo T."/>
            <person name="Ohkuma M."/>
            <person name="Tanasupawat S."/>
        </authorList>
    </citation>
    <scope>NUCLEOTIDE SEQUENCE [LARGE SCALE GENOMIC DNA]</scope>
    <source>
        <strain evidence="2 3">LDG1-01</strain>
    </source>
</reference>
<name>A0ABS1VF81_9ACTN</name>
<sequence>MQSNPEPIQPVRPRKAKTAAGLVGGFGLLGLLLSLVLFADVLDSHGASVPAIVFLLYLAQLGLSATQLACGVFIWLGRSWARSTAVGISVINIIGAVVLLFTGAILPAIVGAAVNGGLIRLLTDDDVKDWCDE</sequence>
<keyword evidence="1" id="KW-0812">Transmembrane</keyword>
<proteinExistence type="predicted"/>
<feature type="transmembrane region" description="Helical" evidence="1">
    <location>
        <begin position="51"/>
        <end position="76"/>
    </location>
</feature>
<evidence type="ECO:0000256" key="1">
    <source>
        <dbReference type="SAM" id="Phobius"/>
    </source>
</evidence>
<feature type="transmembrane region" description="Helical" evidence="1">
    <location>
        <begin position="20"/>
        <end position="39"/>
    </location>
</feature>
<feature type="transmembrane region" description="Helical" evidence="1">
    <location>
        <begin position="88"/>
        <end position="114"/>
    </location>
</feature>
<protein>
    <submittedName>
        <fullName evidence="2">Uncharacterized protein</fullName>
    </submittedName>
</protein>